<organism evidence="12 13">
    <name type="scientific">Stylophora pistillata</name>
    <name type="common">Smooth cauliflower coral</name>
    <dbReference type="NCBI Taxonomy" id="50429"/>
    <lineage>
        <taxon>Eukaryota</taxon>
        <taxon>Metazoa</taxon>
        <taxon>Cnidaria</taxon>
        <taxon>Anthozoa</taxon>
        <taxon>Hexacorallia</taxon>
        <taxon>Scleractinia</taxon>
        <taxon>Astrocoeniina</taxon>
        <taxon>Pocilloporidae</taxon>
        <taxon>Stylophora</taxon>
    </lineage>
</organism>
<dbReference type="InterPro" id="IPR037143">
    <property type="entry name" value="4-PPantetheinyl_Trfase_dom_sf"/>
</dbReference>
<dbReference type="InterPro" id="IPR050559">
    <property type="entry name" value="P-Pant_transferase_sf"/>
</dbReference>
<evidence type="ECO:0000256" key="5">
    <source>
        <dbReference type="ARBA" id="ARBA00030484"/>
    </source>
</evidence>
<dbReference type="SUPFAM" id="SSF56214">
    <property type="entry name" value="4'-phosphopantetheinyl transferase"/>
    <property type="match status" value="2"/>
</dbReference>
<dbReference type="Proteomes" id="UP000225706">
    <property type="component" value="Unassembled WGS sequence"/>
</dbReference>
<dbReference type="STRING" id="50429.A0A2B4SDR8"/>
<dbReference type="GO" id="GO:0003676">
    <property type="term" value="F:nucleic acid binding"/>
    <property type="evidence" value="ECO:0007669"/>
    <property type="project" value="InterPro"/>
</dbReference>
<evidence type="ECO:0000256" key="1">
    <source>
        <dbReference type="ARBA" id="ARBA00006195"/>
    </source>
</evidence>
<evidence type="ECO:0000256" key="6">
    <source>
        <dbReference type="ARBA" id="ARBA00033443"/>
    </source>
</evidence>
<name>A0A2B4SDR8_STYPI</name>
<sequence>MKIAQAEGKEWKTEVRKYLVAYRSTPHTTTGVSPAELLFGRKMRTKLPELKEESTESEMRDRDGKMKAKTKWYADKKRNAHESYLAPGDQVLVKQERKNKLSTSFAPEPYDVITKTGNSVVIESPDGIQLMRNTTHVKKYEETSQNPGETTSTLDVTDPVEPEAEREKLSSPVVTRPIREWLIGTSCVQTEEKERIMNFVFKKDAKSALIGRLLMRKVISDFTKIRYNEVILKRTDKGKPFLANDATELSLRRFNFNISHQGDFTVLAAEPELQVGVDVMKTTYPISSTVPGFFHTMRKQFTGNEWEAIKSQPSEWNQLQMFYRHWCLKESYVKATGTGIGRDLQSVEFQINTKELSPQNVTSDTKFFLEEDEMDEWLFEETKLDDLHQVAVALGPSHVKTKETRMGRSSFTILQFADLVSSAIPLFSEDESDWIKFQAKKEKS</sequence>
<evidence type="ECO:0000259" key="11">
    <source>
        <dbReference type="Pfam" id="PF22624"/>
    </source>
</evidence>
<dbReference type="Pfam" id="PF01648">
    <property type="entry name" value="ACPS"/>
    <property type="match status" value="1"/>
</dbReference>
<dbReference type="Pfam" id="PF22624">
    <property type="entry name" value="AASDHPPT_N"/>
    <property type="match status" value="1"/>
</dbReference>
<evidence type="ECO:0000256" key="8">
    <source>
        <dbReference type="ARBA" id="ARBA00048794"/>
    </source>
</evidence>
<feature type="compositionally biased region" description="Polar residues" evidence="9">
    <location>
        <begin position="143"/>
        <end position="155"/>
    </location>
</feature>
<evidence type="ECO:0000259" key="10">
    <source>
        <dbReference type="Pfam" id="PF01648"/>
    </source>
</evidence>
<dbReference type="Gene3D" id="3.30.420.10">
    <property type="entry name" value="Ribonuclease H-like superfamily/Ribonuclease H"/>
    <property type="match status" value="1"/>
</dbReference>
<comment type="catalytic activity">
    <reaction evidence="7">
        <text>apo-[ACP] + CoA = holo-[ACP] + adenosine 3',5'-bisphosphate + H(+)</text>
        <dbReference type="Rhea" id="RHEA:12068"/>
        <dbReference type="Rhea" id="RHEA-COMP:9685"/>
        <dbReference type="Rhea" id="RHEA-COMP:9690"/>
        <dbReference type="ChEBI" id="CHEBI:15378"/>
        <dbReference type="ChEBI" id="CHEBI:29999"/>
        <dbReference type="ChEBI" id="CHEBI:57287"/>
        <dbReference type="ChEBI" id="CHEBI:58343"/>
        <dbReference type="ChEBI" id="CHEBI:64479"/>
        <dbReference type="EC" id="2.7.8.7"/>
    </reaction>
    <physiologicalReaction direction="left-to-right" evidence="7">
        <dbReference type="Rhea" id="RHEA:12069"/>
    </physiologicalReaction>
</comment>
<dbReference type="OrthoDB" id="26719at2759"/>
<gene>
    <name evidence="12" type="primary">aasdhppt</name>
    <name evidence="12" type="ORF">AWC38_SpisGene8093</name>
</gene>
<dbReference type="EC" id="2.7.8.7" evidence="2"/>
<keyword evidence="4 12" id="KW-0808">Transferase</keyword>
<dbReference type="AlphaFoldDB" id="A0A2B4SDR8"/>
<evidence type="ECO:0000313" key="12">
    <source>
        <dbReference type="EMBL" id="PFX27249.1"/>
    </source>
</evidence>
<dbReference type="InterPro" id="IPR055066">
    <property type="entry name" value="AASDHPPT_N"/>
</dbReference>
<dbReference type="FunFam" id="3.90.470.20:FF:000003">
    <property type="entry name" value="L-aminoadipate-semialdehyde dehydrogenase-phosphopantetheinyl transferase"/>
    <property type="match status" value="1"/>
</dbReference>
<feature type="domain" description="4'-phosphopantetheinyl transferase N-terminal" evidence="11">
    <location>
        <begin position="179"/>
        <end position="271"/>
    </location>
</feature>
<reference evidence="13" key="1">
    <citation type="journal article" date="2017" name="bioRxiv">
        <title>Comparative analysis of the genomes of Stylophora pistillata and Acropora digitifera provides evidence for extensive differences between species of corals.</title>
        <authorList>
            <person name="Voolstra C.R."/>
            <person name="Li Y."/>
            <person name="Liew Y.J."/>
            <person name="Baumgarten S."/>
            <person name="Zoccola D."/>
            <person name="Flot J.-F."/>
            <person name="Tambutte S."/>
            <person name="Allemand D."/>
            <person name="Aranda M."/>
        </authorList>
    </citation>
    <scope>NUCLEOTIDE SEQUENCE [LARGE SCALE GENOMIC DNA]</scope>
</reference>
<evidence type="ECO:0000256" key="3">
    <source>
        <dbReference type="ARBA" id="ARBA00016301"/>
    </source>
</evidence>
<proteinExistence type="inferred from homology"/>
<feature type="region of interest" description="Disordered" evidence="9">
    <location>
        <begin position="139"/>
        <end position="169"/>
    </location>
</feature>
<dbReference type="GO" id="GO:0019878">
    <property type="term" value="P:lysine biosynthetic process via aminoadipic acid"/>
    <property type="evidence" value="ECO:0007669"/>
    <property type="project" value="TreeGrafter"/>
</dbReference>
<evidence type="ECO:0000313" key="13">
    <source>
        <dbReference type="Proteomes" id="UP000225706"/>
    </source>
</evidence>
<comment type="caution">
    <text evidence="12">The sequence shown here is derived from an EMBL/GenBank/DDBJ whole genome shotgun (WGS) entry which is preliminary data.</text>
</comment>
<dbReference type="GO" id="GO:0005829">
    <property type="term" value="C:cytosol"/>
    <property type="evidence" value="ECO:0007669"/>
    <property type="project" value="TreeGrafter"/>
</dbReference>
<evidence type="ECO:0000256" key="4">
    <source>
        <dbReference type="ARBA" id="ARBA00022679"/>
    </source>
</evidence>
<dbReference type="GO" id="GO:0000287">
    <property type="term" value="F:magnesium ion binding"/>
    <property type="evidence" value="ECO:0007669"/>
    <property type="project" value="InterPro"/>
</dbReference>
<dbReference type="EMBL" id="LSMT01000108">
    <property type="protein sequence ID" value="PFX27249.1"/>
    <property type="molecule type" value="Genomic_DNA"/>
</dbReference>
<dbReference type="Gene3D" id="3.90.470.20">
    <property type="entry name" value="4'-phosphopantetheinyl transferase domain"/>
    <property type="match status" value="2"/>
</dbReference>
<feature type="region of interest" description="Disordered" evidence="9">
    <location>
        <begin position="48"/>
        <end position="69"/>
    </location>
</feature>
<evidence type="ECO:0000256" key="9">
    <source>
        <dbReference type="SAM" id="MobiDB-lite"/>
    </source>
</evidence>
<keyword evidence="13" id="KW-1185">Reference proteome</keyword>
<comment type="catalytic activity">
    <reaction evidence="8">
        <text>apo-[ACP] + acetyl-CoA = acetyl-[ACP] + adenosine 3',5'-bisphosphate + H(+)</text>
        <dbReference type="Rhea" id="RHEA:46564"/>
        <dbReference type="Rhea" id="RHEA-COMP:9621"/>
        <dbReference type="Rhea" id="RHEA-COMP:9690"/>
        <dbReference type="ChEBI" id="CHEBI:15378"/>
        <dbReference type="ChEBI" id="CHEBI:29999"/>
        <dbReference type="ChEBI" id="CHEBI:57288"/>
        <dbReference type="ChEBI" id="CHEBI:58343"/>
        <dbReference type="ChEBI" id="CHEBI:78446"/>
    </reaction>
    <physiologicalReaction direction="left-to-right" evidence="8">
        <dbReference type="Rhea" id="RHEA:46565"/>
    </physiologicalReaction>
</comment>
<dbReference type="InterPro" id="IPR008278">
    <property type="entry name" value="4-PPantetheinyl_Trfase_dom"/>
</dbReference>
<dbReference type="GO" id="GO:0008897">
    <property type="term" value="F:holo-[acyl-carrier-protein] synthase activity"/>
    <property type="evidence" value="ECO:0007669"/>
    <property type="project" value="UniProtKB-EC"/>
</dbReference>
<protein>
    <recommendedName>
        <fullName evidence="3">L-aminoadipate-semialdehyde dehydrogenase-phosphopantetheinyl transferase</fullName>
        <ecNumber evidence="2">2.7.8.7</ecNumber>
    </recommendedName>
    <alternativeName>
        <fullName evidence="5">4'-phosphopantetheinyl transferase</fullName>
    </alternativeName>
    <alternativeName>
        <fullName evidence="6">Alpha-aminoadipic semialdehyde dehydrogenase-phosphopantetheinyl transferase</fullName>
    </alternativeName>
</protein>
<feature type="domain" description="4'-phosphopantetheinyl transferase" evidence="10">
    <location>
        <begin position="274"/>
        <end position="391"/>
    </location>
</feature>
<accession>A0A2B4SDR8</accession>
<evidence type="ECO:0000256" key="2">
    <source>
        <dbReference type="ARBA" id="ARBA00013172"/>
    </source>
</evidence>
<evidence type="ECO:0000256" key="7">
    <source>
        <dbReference type="ARBA" id="ARBA00048641"/>
    </source>
</evidence>
<dbReference type="PANTHER" id="PTHR12215:SF10">
    <property type="entry name" value="L-AMINOADIPATE-SEMIALDEHYDE DEHYDROGENASE-PHOSPHOPANTETHEINYL TRANSFERASE"/>
    <property type="match status" value="1"/>
</dbReference>
<dbReference type="InterPro" id="IPR036397">
    <property type="entry name" value="RNaseH_sf"/>
</dbReference>
<comment type="similarity">
    <text evidence="1">Belongs to the P-Pant transferase superfamily. AcpS family.</text>
</comment>
<dbReference type="PANTHER" id="PTHR12215">
    <property type="entry name" value="PHOSPHOPANTETHEINE TRANSFERASE"/>
    <property type="match status" value="1"/>
</dbReference>